<evidence type="ECO:0000313" key="2">
    <source>
        <dbReference type="EMBL" id="JAT14046.1"/>
    </source>
</evidence>
<organism evidence="2">
    <name type="scientific">Graphocephala atropunctata</name>
    <dbReference type="NCBI Taxonomy" id="36148"/>
    <lineage>
        <taxon>Eukaryota</taxon>
        <taxon>Metazoa</taxon>
        <taxon>Ecdysozoa</taxon>
        <taxon>Arthropoda</taxon>
        <taxon>Hexapoda</taxon>
        <taxon>Insecta</taxon>
        <taxon>Pterygota</taxon>
        <taxon>Neoptera</taxon>
        <taxon>Paraneoptera</taxon>
        <taxon>Hemiptera</taxon>
        <taxon>Auchenorrhyncha</taxon>
        <taxon>Membracoidea</taxon>
        <taxon>Cicadellidae</taxon>
        <taxon>Cicadellinae</taxon>
        <taxon>Cicadellini</taxon>
        <taxon>Graphocephala</taxon>
    </lineage>
</organism>
<name>A0A1B6KRG9_9HEMI</name>
<dbReference type="InterPro" id="IPR043502">
    <property type="entry name" value="DNA/RNA_pol_sf"/>
</dbReference>
<proteinExistence type="predicted"/>
<gene>
    <name evidence="2" type="ORF">g.46607</name>
</gene>
<dbReference type="AlphaFoldDB" id="A0A1B6KRG9"/>
<dbReference type="GO" id="GO:0071897">
    <property type="term" value="P:DNA biosynthetic process"/>
    <property type="evidence" value="ECO:0007669"/>
    <property type="project" value="UniProtKB-ARBA"/>
</dbReference>
<dbReference type="SUPFAM" id="SSF56672">
    <property type="entry name" value="DNA/RNA polymerases"/>
    <property type="match status" value="1"/>
</dbReference>
<evidence type="ECO:0000259" key="1">
    <source>
        <dbReference type="PROSITE" id="PS50878"/>
    </source>
</evidence>
<dbReference type="InterPro" id="IPR000477">
    <property type="entry name" value="RT_dom"/>
</dbReference>
<feature type="domain" description="Reverse transcriptase" evidence="1">
    <location>
        <begin position="1"/>
        <end position="225"/>
    </location>
</feature>
<dbReference type="Pfam" id="PF00078">
    <property type="entry name" value="RVT_1"/>
    <property type="match status" value="1"/>
</dbReference>
<reference evidence="2" key="1">
    <citation type="submission" date="2015-11" db="EMBL/GenBank/DDBJ databases">
        <title>De novo transcriptome assembly of four potential Pierce s Disease insect vectors from Arizona vineyards.</title>
        <authorList>
            <person name="Tassone E.E."/>
        </authorList>
    </citation>
    <scope>NUCLEOTIDE SEQUENCE</scope>
</reference>
<dbReference type="CDD" id="cd01650">
    <property type="entry name" value="RT_nLTR_like"/>
    <property type="match status" value="1"/>
</dbReference>
<sequence>MGKVFESLVLDIIQLAFKHILDEEQHGFISGRSTVTNLLCFQNHVLDAFSRSNQVDAIYVDFSKAFDRISHSHLRAKLGAYGINGPLLHWFHSYLTDRQQTVKFATKKSKPFVPTSGVPQGSHLGLFLLTVFINDVVQCLNSRCLLFADDIKLYCEINTAADCMALQAALDQLILWCYQNEMAINPAKTRAITFHRKLNPICEDYLVDDLPLERCSSIKDLGVILEASLDPALHINSICSRASRSLGFVLRMGRCGFENSTLVTLYKTLVRPIMEYASVVWSLHQVGQIGRVQSLQRRFIRILGLRLGYTYTEVPVSALENILDLLPLDGRRKVMDLVMLYKILNSRIDCPSLLHCVNIRVPTGTRTQQLFERGNHSRNYLYHSPISRMLRWGNEVCPCVDFFGDGVGAFPHVAVSAASGED</sequence>
<dbReference type="EMBL" id="GEBQ01025931">
    <property type="protein sequence ID" value="JAT14046.1"/>
    <property type="molecule type" value="Transcribed_RNA"/>
</dbReference>
<protein>
    <recommendedName>
        <fullName evidence="1">Reverse transcriptase domain-containing protein</fullName>
    </recommendedName>
</protein>
<accession>A0A1B6KRG9</accession>
<dbReference type="PROSITE" id="PS50878">
    <property type="entry name" value="RT_POL"/>
    <property type="match status" value="1"/>
</dbReference>
<dbReference type="PANTHER" id="PTHR33332">
    <property type="entry name" value="REVERSE TRANSCRIPTASE DOMAIN-CONTAINING PROTEIN"/>
    <property type="match status" value="1"/>
</dbReference>